<reference evidence="3 4" key="1">
    <citation type="submission" date="2018-06" db="EMBL/GenBank/DDBJ databases">
        <title>Genomic Encyclopedia of Archaeal and Bacterial Type Strains, Phase II (KMG-II): from individual species to whole genera.</title>
        <authorList>
            <person name="Goeker M."/>
        </authorList>
    </citation>
    <scope>NUCLEOTIDE SEQUENCE [LARGE SCALE GENOMIC DNA]</scope>
    <source>
        <strain evidence="3 4">ATCC BAA-1881</strain>
    </source>
</reference>
<dbReference type="OrthoDB" id="3629459at2"/>
<dbReference type="Proteomes" id="UP000248806">
    <property type="component" value="Unassembled WGS sequence"/>
</dbReference>
<evidence type="ECO:0000256" key="2">
    <source>
        <dbReference type="SAM" id="SignalP"/>
    </source>
</evidence>
<gene>
    <name evidence="3" type="ORF">EI42_04747</name>
</gene>
<protein>
    <submittedName>
        <fullName evidence="3">Uncharacterized protein</fullName>
    </submittedName>
</protein>
<evidence type="ECO:0000313" key="3">
    <source>
        <dbReference type="EMBL" id="PZW24056.1"/>
    </source>
</evidence>
<feature type="signal peptide" evidence="2">
    <location>
        <begin position="1"/>
        <end position="20"/>
    </location>
</feature>
<feature type="region of interest" description="Disordered" evidence="1">
    <location>
        <begin position="27"/>
        <end position="54"/>
    </location>
</feature>
<keyword evidence="4" id="KW-1185">Reference proteome</keyword>
<feature type="chain" id="PRO_5016329795" evidence="2">
    <location>
        <begin position="21"/>
        <end position="182"/>
    </location>
</feature>
<dbReference type="EMBL" id="QKUF01000023">
    <property type="protein sequence ID" value="PZW24056.1"/>
    <property type="molecule type" value="Genomic_DNA"/>
</dbReference>
<organism evidence="3 4">
    <name type="scientific">Thermosporothrix hazakensis</name>
    <dbReference type="NCBI Taxonomy" id="644383"/>
    <lineage>
        <taxon>Bacteria</taxon>
        <taxon>Bacillati</taxon>
        <taxon>Chloroflexota</taxon>
        <taxon>Ktedonobacteria</taxon>
        <taxon>Ktedonobacterales</taxon>
        <taxon>Thermosporotrichaceae</taxon>
        <taxon>Thermosporothrix</taxon>
    </lineage>
</organism>
<evidence type="ECO:0000256" key="1">
    <source>
        <dbReference type="SAM" id="MobiDB-lite"/>
    </source>
</evidence>
<name>A0A326U1T4_THEHA</name>
<keyword evidence="2" id="KW-0732">Signal</keyword>
<comment type="caution">
    <text evidence="3">The sequence shown here is derived from an EMBL/GenBank/DDBJ whole genome shotgun (WGS) entry which is preliminary data.</text>
</comment>
<accession>A0A326U1T4</accession>
<dbReference type="AlphaFoldDB" id="A0A326U1T4"/>
<dbReference type="PROSITE" id="PS51257">
    <property type="entry name" value="PROKAR_LIPOPROTEIN"/>
    <property type="match status" value="1"/>
</dbReference>
<evidence type="ECO:0000313" key="4">
    <source>
        <dbReference type="Proteomes" id="UP000248806"/>
    </source>
</evidence>
<proteinExistence type="predicted"/>
<dbReference type="RefSeq" id="WP_111325053.1">
    <property type="nucleotide sequence ID" value="NZ_BIFX01000002.1"/>
</dbReference>
<sequence>MKIKKVTILLFALLLCCLLAACGETSSPAQSSPTAQPTTAAPTPTPSPTPAKPKTADEILKALKAQGLKIGESFTYTEENDPNKLLGRPGQYTSKVNFKDTSLEATTNSGAEISIDEGGSIEVFENEQTAQKRFQYLQALSQSGSALFAEYEYIHGSVILRVSKAFTPTQAKAYDEALKKVL</sequence>
<feature type="compositionally biased region" description="Low complexity" evidence="1">
    <location>
        <begin position="27"/>
        <end position="42"/>
    </location>
</feature>